<protein>
    <recommendedName>
        <fullName evidence="3">Urease accessory protein UreD</fullName>
    </recommendedName>
</protein>
<dbReference type="GO" id="GO:0005737">
    <property type="term" value="C:cytoplasm"/>
    <property type="evidence" value="ECO:0007669"/>
    <property type="project" value="UniProtKB-SubCell"/>
</dbReference>
<comment type="subcellular location">
    <subcellularLocation>
        <location evidence="3">Cytoplasm</location>
    </subcellularLocation>
</comment>
<dbReference type="PANTHER" id="PTHR33643:SF1">
    <property type="entry name" value="UREASE ACCESSORY PROTEIN D"/>
    <property type="match status" value="1"/>
</dbReference>
<dbReference type="PANTHER" id="PTHR33643">
    <property type="entry name" value="UREASE ACCESSORY PROTEIN D"/>
    <property type="match status" value="1"/>
</dbReference>
<dbReference type="AlphaFoldDB" id="A0A3S2WUP5"/>
<gene>
    <name evidence="3" type="primary">ureD</name>
    <name evidence="4" type="ORF">EOI86_06525</name>
</gene>
<comment type="function">
    <text evidence="3">Required for maturation of urease via the functional incorporation of the urease nickel metallocenter.</text>
</comment>
<keyword evidence="3" id="KW-0963">Cytoplasm</keyword>
<evidence type="ECO:0000256" key="1">
    <source>
        <dbReference type="ARBA" id="ARBA00007177"/>
    </source>
</evidence>
<evidence type="ECO:0000256" key="2">
    <source>
        <dbReference type="ARBA" id="ARBA00023186"/>
    </source>
</evidence>
<comment type="caution">
    <text evidence="4">The sequence shown here is derived from an EMBL/GenBank/DDBJ whole genome shotgun (WGS) entry which is preliminary data.</text>
</comment>
<sequence length="279" mass="29898">MYDGILPSDQVKRLQRVSATASVTLHRKDGAVRLCRLYQAGAAKIRLPKSYAPDRADVTLINTAGGLTGGDVFDVSVTVAEEAAACVTTQACEKMYRSLDGDAVVTNSLAVGPGARLAWMPQETIFYDRASLYRKLNATVDPDGALFAMEPMVFGRTAMGESVERGSLKDAWTVKRGDVLVYADRTYLNDEFASVLSRPGIMRAARAFAAGVYVGPGQGRVRDAIRAVAEPDGVTAGVSIVRGAVSIRCVATDSQGLRRWIGAAYQAAWGEDLPRVWGC</sequence>
<keyword evidence="5" id="KW-1185">Reference proteome</keyword>
<reference evidence="5" key="1">
    <citation type="submission" date="2019-01" db="EMBL/GenBank/DDBJ databases">
        <title>Gri0909 isolated from a small marine red alga.</title>
        <authorList>
            <person name="Kim J."/>
            <person name="Jeong S.E."/>
            <person name="Jeon C.O."/>
        </authorList>
    </citation>
    <scope>NUCLEOTIDE SEQUENCE [LARGE SCALE GENOMIC DNA]</scope>
    <source>
        <strain evidence="5">Gri0909</strain>
    </source>
</reference>
<dbReference type="InterPro" id="IPR002669">
    <property type="entry name" value="UreD"/>
</dbReference>
<dbReference type="Proteomes" id="UP000287447">
    <property type="component" value="Unassembled WGS sequence"/>
</dbReference>
<organism evidence="4 5">
    <name type="scientific">Hwanghaeella grinnelliae</name>
    <dbReference type="NCBI Taxonomy" id="2500179"/>
    <lineage>
        <taxon>Bacteria</taxon>
        <taxon>Pseudomonadati</taxon>
        <taxon>Pseudomonadota</taxon>
        <taxon>Alphaproteobacteria</taxon>
        <taxon>Rhodospirillales</taxon>
        <taxon>Rhodospirillaceae</taxon>
        <taxon>Hwanghaeella</taxon>
    </lineage>
</organism>
<evidence type="ECO:0000313" key="5">
    <source>
        <dbReference type="Proteomes" id="UP000287447"/>
    </source>
</evidence>
<accession>A0A3S2WUP5</accession>
<dbReference type="Pfam" id="PF01774">
    <property type="entry name" value="UreD"/>
    <property type="match status" value="1"/>
</dbReference>
<dbReference type="RefSeq" id="WP_127764285.1">
    <property type="nucleotide sequence ID" value="NZ_SADE01000001.1"/>
</dbReference>
<dbReference type="HAMAP" id="MF_01384">
    <property type="entry name" value="UreD"/>
    <property type="match status" value="1"/>
</dbReference>
<dbReference type="EMBL" id="SADE01000001">
    <property type="protein sequence ID" value="RVU38914.1"/>
    <property type="molecule type" value="Genomic_DNA"/>
</dbReference>
<dbReference type="GO" id="GO:0016151">
    <property type="term" value="F:nickel cation binding"/>
    <property type="evidence" value="ECO:0007669"/>
    <property type="project" value="UniProtKB-UniRule"/>
</dbReference>
<keyword evidence="3" id="KW-0996">Nickel insertion</keyword>
<comment type="subunit">
    <text evidence="3">UreD, UreF and UreG form a complex that acts as a GTP-hydrolysis-dependent molecular chaperone, activating the urease apoprotein by helping to assemble the nickel containing metallocenter of UreC. The UreE protein probably delivers the nickel.</text>
</comment>
<proteinExistence type="inferred from homology"/>
<keyword evidence="2 3" id="KW-0143">Chaperone</keyword>
<evidence type="ECO:0000256" key="3">
    <source>
        <dbReference type="HAMAP-Rule" id="MF_01384"/>
    </source>
</evidence>
<name>A0A3S2WUP5_9PROT</name>
<dbReference type="OrthoDB" id="9798842at2"/>
<evidence type="ECO:0000313" key="4">
    <source>
        <dbReference type="EMBL" id="RVU38914.1"/>
    </source>
</evidence>
<comment type="similarity">
    <text evidence="1 3">Belongs to the UreD family.</text>
</comment>